<dbReference type="CDD" id="cd14279">
    <property type="entry name" value="CUE"/>
    <property type="match status" value="1"/>
</dbReference>
<dbReference type="InterPro" id="IPR001202">
    <property type="entry name" value="WW_dom"/>
</dbReference>
<feature type="domain" description="WW" evidence="1">
    <location>
        <begin position="5"/>
        <end position="39"/>
    </location>
</feature>
<dbReference type="EMBL" id="JARQZJ010000006">
    <property type="protein sequence ID" value="KAK9871537.1"/>
    <property type="molecule type" value="Genomic_DNA"/>
</dbReference>
<dbReference type="Proteomes" id="UP001431783">
    <property type="component" value="Unassembled WGS sequence"/>
</dbReference>
<dbReference type="PROSITE" id="PS01159">
    <property type="entry name" value="WW_DOMAIN_1"/>
    <property type="match status" value="1"/>
</dbReference>
<dbReference type="SMART" id="SM00456">
    <property type="entry name" value="WW"/>
    <property type="match status" value="1"/>
</dbReference>
<dbReference type="Gene3D" id="2.20.70.10">
    <property type="match status" value="1"/>
</dbReference>
<dbReference type="InterPro" id="IPR036020">
    <property type="entry name" value="WW_dom_sf"/>
</dbReference>
<dbReference type="CDD" id="cd00201">
    <property type="entry name" value="WW"/>
    <property type="match status" value="1"/>
</dbReference>
<dbReference type="AlphaFoldDB" id="A0AAW1TT91"/>
<dbReference type="PROSITE" id="PS50020">
    <property type="entry name" value="WW_DOMAIN_2"/>
    <property type="match status" value="1"/>
</dbReference>
<comment type="caution">
    <text evidence="2">The sequence shown here is derived from an EMBL/GenBank/DDBJ whole genome shotgun (WGS) entry which is preliminary data.</text>
</comment>
<gene>
    <name evidence="2" type="ORF">WA026_012912</name>
</gene>
<evidence type="ECO:0000313" key="2">
    <source>
        <dbReference type="EMBL" id="KAK9871537.1"/>
    </source>
</evidence>
<dbReference type="SUPFAM" id="SSF51045">
    <property type="entry name" value="WW domain"/>
    <property type="match status" value="1"/>
</dbReference>
<evidence type="ECO:0000259" key="1">
    <source>
        <dbReference type="PROSITE" id="PS50020"/>
    </source>
</evidence>
<proteinExistence type="predicted"/>
<reference evidence="2 3" key="1">
    <citation type="submission" date="2023-03" db="EMBL/GenBank/DDBJ databases">
        <title>Genome insight into feeding habits of ladybird beetles.</title>
        <authorList>
            <person name="Li H.-S."/>
            <person name="Huang Y.-H."/>
            <person name="Pang H."/>
        </authorList>
    </citation>
    <scope>NUCLEOTIDE SEQUENCE [LARGE SCALE GENOMIC DNA]</scope>
    <source>
        <strain evidence="2">SYSU_2023b</strain>
        <tissue evidence="2">Whole body</tissue>
    </source>
</reference>
<name>A0AAW1TT91_9CUCU</name>
<accession>A0AAW1TT91</accession>
<keyword evidence="3" id="KW-1185">Reference proteome</keyword>
<protein>
    <recommendedName>
        <fullName evidence="1">WW domain-containing protein</fullName>
    </recommendedName>
</protein>
<evidence type="ECO:0000313" key="3">
    <source>
        <dbReference type="Proteomes" id="UP001431783"/>
    </source>
</evidence>
<organism evidence="2 3">
    <name type="scientific">Henosepilachna vigintioctopunctata</name>
    <dbReference type="NCBI Taxonomy" id="420089"/>
    <lineage>
        <taxon>Eukaryota</taxon>
        <taxon>Metazoa</taxon>
        <taxon>Ecdysozoa</taxon>
        <taxon>Arthropoda</taxon>
        <taxon>Hexapoda</taxon>
        <taxon>Insecta</taxon>
        <taxon>Pterygota</taxon>
        <taxon>Neoptera</taxon>
        <taxon>Endopterygota</taxon>
        <taxon>Coleoptera</taxon>
        <taxon>Polyphaga</taxon>
        <taxon>Cucujiformia</taxon>
        <taxon>Coccinelloidea</taxon>
        <taxon>Coccinellidae</taxon>
        <taxon>Epilachninae</taxon>
        <taxon>Epilachnini</taxon>
        <taxon>Henosepilachna</taxon>
    </lineage>
</organism>
<dbReference type="Pfam" id="PF00397">
    <property type="entry name" value="WW"/>
    <property type="match status" value="1"/>
</dbReference>
<sequence>MSFENVLPAGWEVKFDSKLGKNYYINHNEKTTSWDPPYKNKRSAVNTLSYGKQTNGTSKHITSVGELIPLQDFNSKTRGSPLTVRPKVQDSSLTVLTDTDEAVCKISAMFPTVSEAHIRLLMKNCRYMKSIFPQAEETIILDVLSNNDNSIQKSSDKLRDMGFEKKDTSKIIQQKTQSPITSNEDRQCAYPKPVVSIPKIKTSEEKAKAKVDLQNEYVDIPERLILIALETVDFDKEKASSLLKSYSQQESSKIEEGKVFGESELDNTSIPENKQIMLPPSHSKQSLKSLLKSDRNDKEKPLFNRVIEDCSSGFRSSNLSNTKGANPELSKGNNEKLLLEDYVKWQGPNSSLRKGSQKDLAKGPNSANLLERHIRACGPNLDFHKGPNKSVVKGSIFQQMKAVATIGEESRGK</sequence>